<evidence type="ECO:0000256" key="1">
    <source>
        <dbReference type="SAM" id="SignalP"/>
    </source>
</evidence>
<name>A0ABX1MS78_9RHOO</name>
<organism evidence="3 4">
    <name type="scientific">Aromatoleum petrolei</name>
    <dbReference type="NCBI Taxonomy" id="76116"/>
    <lineage>
        <taxon>Bacteria</taxon>
        <taxon>Pseudomonadati</taxon>
        <taxon>Pseudomonadota</taxon>
        <taxon>Betaproteobacteria</taxon>
        <taxon>Rhodocyclales</taxon>
        <taxon>Rhodocyclaceae</taxon>
        <taxon>Aromatoleum</taxon>
    </lineage>
</organism>
<sequence>MIRRISRTAAAVLLTLSAATSGAVDNPASLAGATLVSPEQARELQGKGAIVVDARSAAEYAESHIKGAINVPYKEKSEKKVEFDAAQDSVDLTKLPADKASAFVTYCNGHDCWKSYKLSTVAIRAGHKNVYWLRDGLPGWKAKGLPVE</sequence>
<reference evidence="3 4" key="1">
    <citation type="submission" date="2019-12" db="EMBL/GenBank/DDBJ databases">
        <title>Comparative genomics gives insights into the taxonomy of the Azoarcus-Aromatoleum group and reveals separate origins of nif in the plant-associated Azoarcus and non-plant-associated Aromatoleum sub-groups.</title>
        <authorList>
            <person name="Lafos M."/>
            <person name="Maluk M."/>
            <person name="Batista M."/>
            <person name="Junghare M."/>
            <person name="Carmona M."/>
            <person name="Faoro H."/>
            <person name="Cruz L.M."/>
            <person name="Battistoni F."/>
            <person name="De Souza E."/>
            <person name="Pedrosa F."/>
            <person name="Chen W.-M."/>
            <person name="Poole P.S."/>
            <person name="Dixon R.A."/>
            <person name="James E.K."/>
        </authorList>
    </citation>
    <scope>NUCLEOTIDE SEQUENCE [LARGE SCALE GENOMIC DNA]</scope>
    <source>
        <strain evidence="3 4">ToN1</strain>
    </source>
</reference>
<dbReference type="EMBL" id="WTVR01000020">
    <property type="protein sequence ID" value="NMF89205.1"/>
    <property type="molecule type" value="Genomic_DNA"/>
</dbReference>
<dbReference type="RefSeq" id="WP_169206578.1">
    <property type="nucleotide sequence ID" value="NZ_CP059560.1"/>
</dbReference>
<dbReference type="Proteomes" id="UP000652074">
    <property type="component" value="Unassembled WGS sequence"/>
</dbReference>
<accession>A0ABX1MS78</accession>
<feature type="chain" id="PRO_5046639491" evidence="1">
    <location>
        <begin position="24"/>
        <end position="148"/>
    </location>
</feature>
<dbReference type="Gene3D" id="3.40.250.10">
    <property type="entry name" value="Rhodanese-like domain"/>
    <property type="match status" value="1"/>
</dbReference>
<keyword evidence="1" id="KW-0732">Signal</keyword>
<comment type="caution">
    <text evidence="3">The sequence shown here is derived from an EMBL/GenBank/DDBJ whole genome shotgun (WGS) entry which is preliminary data.</text>
</comment>
<evidence type="ECO:0000259" key="2">
    <source>
        <dbReference type="PROSITE" id="PS50206"/>
    </source>
</evidence>
<feature type="signal peptide" evidence="1">
    <location>
        <begin position="1"/>
        <end position="23"/>
    </location>
</feature>
<dbReference type="PANTHER" id="PTHR43031">
    <property type="entry name" value="FAD-DEPENDENT OXIDOREDUCTASE"/>
    <property type="match status" value="1"/>
</dbReference>
<proteinExistence type="predicted"/>
<dbReference type="PANTHER" id="PTHR43031:SF7">
    <property type="entry name" value="NITRIC OXIDE REDUCTASE FLRD-NAD(+) REDUCTASE"/>
    <property type="match status" value="1"/>
</dbReference>
<feature type="domain" description="Rhodanese" evidence="2">
    <location>
        <begin position="45"/>
        <end position="148"/>
    </location>
</feature>
<dbReference type="Pfam" id="PF00581">
    <property type="entry name" value="Rhodanese"/>
    <property type="match status" value="1"/>
</dbReference>
<keyword evidence="4" id="KW-1185">Reference proteome</keyword>
<dbReference type="SUPFAM" id="SSF52821">
    <property type="entry name" value="Rhodanese/Cell cycle control phosphatase"/>
    <property type="match status" value="1"/>
</dbReference>
<dbReference type="PROSITE" id="PS50206">
    <property type="entry name" value="RHODANESE_3"/>
    <property type="match status" value="1"/>
</dbReference>
<gene>
    <name evidence="3" type="ORF">GPA26_12045</name>
</gene>
<dbReference type="SMART" id="SM00450">
    <property type="entry name" value="RHOD"/>
    <property type="match status" value="1"/>
</dbReference>
<dbReference type="InterPro" id="IPR036873">
    <property type="entry name" value="Rhodanese-like_dom_sf"/>
</dbReference>
<dbReference type="InterPro" id="IPR050229">
    <property type="entry name" value="GlpE_sulfurtransferase"/>
</dbReference>
<evidence type="ECO:0000313" key="4">
    <source>
        <dbReference type="Proteomes" id="UP000652074"/>
    </source>
</evidence>
<dbReference type="CDD" id="cd00158">
    <property type="entry name" value="RHOD"/>
    <property type="match status" value="1"/>
</dbReference>
<dbReference type="InterPro" id="IPR001763">
    <property type="entry name" value="Rhodanese-like_dom"/>
</dbReference>
<protein>
    <submittedName>
        <fullName evidence="3">Rhodanese</fullName>
    </submittedName>
</protein>
<evidence type="ECO:0000313" key="3">
    <source>
        <dbReference type="EMBL" id="NMF89205.1"/>
    </source>
</evidence>